<organism evidence="2 3">
    <name type="scientific">Lymnaea stagnalis</name>
    <name type="common">Great pond snail</name>
    <name type="synonym">Helix stagnalis</name>
    <dbReference type="NCBI Taxonomy" id="6523"/>
    <lineage>
        <taxon>Eukaryota</taxon>
        <taxon>Metazoa</taxon>
        <taxon>Spiralia</taxon>
        <taxon>Lophotrochozoa</taxon>
        <taxon>Mollusca</taxon>
        <taxon>Gastropoda</taxon>
        <taxon>Heterobranchia</taxon>
        <taxon>Euthyneura</taxon>
        <taxon>Panpulmonata</taxon>
        <taxon>Hygrophila</taxon>
        <taxon>Lymnaeoidea</taxon>
        <taxon>Lymnaeidae</taxon>
        <taxon>Lymnaea</taxon>
    </lineage>
</organism>
<feature type="compositionally biased region" description="Low complexity" evidence="1">
    <location>
        <begin position="142"/>
        <end position="151"/>
    </location>
</feature>
<feature type="non-terminal residue" evidence="2">
    <location>
        <position position="1"/>
    </location>
</feature>
<protein>
    <submittedName>
        <fullName evidence="2">Uncharacterized protein</fullName>
    </submittedName>
</protein>
<dbReference type="AlphaFoldDB" id="A0AAV2HMS9"/>
<name>A0AAV2HMS9_LYMST</name>
<evidence type="ECO:0000256" key="1">
    <source>
        <dbReference type="SAM" id="MobiDB-lite"/>
    </source>
</evidence>
<proteinExistence type="predicted"/>
<keyword evidence="3" id="KW-1185">Reference proteome</keyword>
<dbReference type="EMBL" id="CAXITT010000162">
    <property type="protein sequence ID" value="CAL1534149.1"/>
    <property type="molecule type" value="Genomic_DNA"/>
</dbReference>
<feature type="region of interest" description="Disordered" evidence="1">
    <location>
        <begin position="134"/>
        <end position="154"/>
    </location>
</feature>
<comment type="caution">
    <text evidence="2">The sequence shown here is derived from an EMBL/GenBank/DDBJ whole genome shotgun (WGS) entry which is preliminary data.</text>
</comment>
<evidence type="ECO:0000313" key="3">
    <source>
        <dbReference type="Proteomes" id="UP001497497"/>
    </source>
</evidence>
<gene>
    <name evidence="2" type="ORF">GSLYS_00008109001</name>
</gene>
<reference evidence="2 3" key="1">
    <citation type="submission" date="2024-04" db="EMBL/GenBank/DDBJ databases">
        <authorList>
            <consortium name="Genoscope - CEA"/>
            <person name="William W."/>
        </authorList>
    </citation>
    <scope>NUCLEOTIDE SEQUENCE [LARGE SCALE GENOMIC DNA]</scope>
</reference>
<sequence>YHHSSKITEKNYKKCSFVLEGFQRHASKQALPVVERWTVDSAVDIEIDRAEVDPDEEEHFASMIESRCSQSDAVSGNEFVTPEEAISKSKDNVASGIEIDIAEGDSNAEEEFALQMASKATCNVETDNVTHIPLGSQLEPLSSSDGVSPSSHPHILKRNRLEVFNSSNGFSKSSYP</sequence>
<dbReference type="Proteomes" id="UP001497497">
    <property type="component" value="Unassembled WGS sequence"/>
</dbReference>
<evidence type="ECO:0000313" key="2">
    <source>
        <dbReference type="EMBL" id="CAL1534149.1"/>
    </source>
</evidence>
<feature type="non-terminal residue" evidence="2">
    <location>
        <position position="176"/>
    </location>
</feature>
<accession>A0AAV2HMS9</accession>